<organism evidence="3 4">
    <name type="scientific">Agrococcus citreus</name>
    <dbReference type="NCBI Taxonomy" id="84643"/>
    <lineage>
        <taxon>Bacteria</taxon>
        <taxon>Bacillati</taxon>
        <taxon>Actinomycetota</taxon>
        <taxon>Actinomycetes</taxon>
        <taxon>Micrococcales</taxon>
        <taxon>Microbacteriaceae</taxon>
        <taxon>Agrococcus</taxon>
    </lineage>
</organism>
<keyword evidence="2" id="KW-0472">Membrane</keyword>
<gene>
    <name evidence="3" type="ORF">GCM10009640_00450</name>
</gene>
<evidence type="ECO:0000256" key="2">
    <source>
        <dbReference type="SAM" id="Phobius"/>
    </source>
</evidence>
<reference evidence="3 4" key="1">
    <citation type="journal article" date="2019" name="Int. J. Syst. Evol. Microbiol.">
        <title>The Global Catalogue of Microorganisms (GCM) 10K type strain sequencing project: providing services to taxonomists for standard genome sequencing and annotation.</title>
        <authorList>
            <consortium name="The Broad Institute Genomics Platform"/>
            <consortium name="The Broad Institute Genome Sequencing Center for Infectious Disease"/>
            <person name="Wu L."/>
            <person name="Ma J."/>
        </authorList>
    </citation>
    <scope>NUCLEOTIDE SEQUENCE [LARGE SCALE GENOMIC DNA]</scope>
    <source>
        <strain evidence="3 4">JCM 12398</strain>
    </source>
</reference>
<accession>A0ABN1YMX9</accession>
<dbReference type="EMBL" id="BAAAKK010000001">
    <property type="protein sequence ID" value="GAA1417025.1"/>
    <property type="molecule type" value="Genomic_DNA"/>
</dbReference>
<keyword evidence="2" id="KW-0812">Transmembrane</keyword>
<evidence type="ECO:0000313" key="3">
    <source>
        <dbReference type="EMBL" id="GAA1417025.1"/>
    </source>
</evidence>
<name>A0ABN1YMX9_9MICO</name>
<comment type="caution">
    <text evidence="3">The sequence shown here is derived from an EMBL/GenBank/DDBJ whole genome shotgun (WGS) entry which is preliminary data.</text>
</comment>
<proteinExistence type="predicted"/>
<keyword evidence="2" id="KW-1133">Transmembrane helix</keyword>
<evidence type="ECO:0000256" key="1">
    <source>
        <dbReference type="SAM" id="MobiDB-lite"/>
    </source>
</evidence>
<sequence length="119" mass="12370">MSFERTLSDPAGMTSRTPGCIADSRARRSAAGAAAGRASGVVASRSAQPDWMCSVNAVEVGVVERLVVLCVLVLCAVVLCVVVLCVVVGSLMPAILPPRGRAWAPRLRQPRAGRGLRSA</sequence>
<dbReference type="Proteomes" id="UP001501266">
    <property type="component" value="Unassembled WGS sequence"/>
</dbReference>
<keyword evidence="4" id="KW-1185">Reference proteome</keyword>
<protein>
    <submittedName>
        <fullName evidence="3">Uncharacterized protein</fullName>
    </submittedName>
</protein>
<feature type="region of interest" description="Disordered" evidence="1">
    <location>
        <begin position="1"/>
        <end position="20"/>
    </location>
</feature>
<evidence type="ECO:0000313" key="4">
    <source>
        <dbReference type="Proteomes" id="UP001501266"/>
    </source>
</evidence>
<feature type="transmembrane region" description="Helical" evidence="2">
    <location>
        <begin position="66"/>
        <end position="96"/>
    </location>
</feature>